<gene>
    <name evidence="1" type="ORF">UX39_C0004G0001</name>
</gene>
<proteinExistence type="predicted"/>
<feature type="non-terminal residue" evidence="1">
    <location>
        <position position="109"/>
    </location>
</feature>
<reference evidence="1 2" key="1">
    <citation type="journal article" date="2015" name="Nature">
        <title>rRNA introns, odd ribosomes, and small enigmatic genomes across a large radiation of phyla.</title>
        <authorList>
            <person name="Brown C.T."/>
            <person name="Hug L.A."/>
            <person name="Thomas B.C."/>
            <person name="Sharon I."/>
            <person name="Castelle C.J."/>
            <person name="Singh A."/>
            <person name="Wilkins M.J."/>
            <person name="Williams K.H."/>
            <person name="Banfield J.F."/>
        </authorList>
    </citation>
    <scope>NUCLEOTIDE SEQUENCE [LARGE SCALE GENOMIC DNA]</scope>
</reference>
<organism evidence="1 2">
    <name type="scientific">Candidatus Magasanikbacteria bacterium GW2011_GWA2_46_17</name>
    <dbReference type="NCBI Taxonomy" id="1619042"/>
    <lineage>
        <taxon>Bacteria</taxon>
        <taxon>Candidatus Magasanikiibacteriota</taxon>
    </lineage>
</organism>
<name>A0A0G1RAT8_9BACT</name>
<dbReference type="AlphaFoldDB" id="A0A0G1RAT8"/>
<sequence>MHFRFRKLTLGLMAGVFVFASLFGALLFPHPAAALPVTGHVTVNVLGDIPKKLEQFKNSLKRKLQIALSNGLVQALKYGMQKIAYDSAVYLAAGGKGQSSFFNNKSFGD</sequence>
<comment type="caution">
    <text evidence="1">The sequence shown here is derived from an EMBL/GenBank/DDBJ whole genome shotgun (WGS) entry which is preliminary data.</text>
</comment>
<dbReference type="Proteomes" id="UP000034175">
    <property type="component" value="Unassembled WGS sequence"/>
</dbReference>
<dbReference type="EMBL" id="LCMA01000004">
    <property type="protein sequence ID" value="KKU27123.1"/>
    <property type="molecule type" value="Genomic_DNA"/>
</dbReference>
<evidence type="ECO:0000313" key="2">
    <source>
        <dbReference type="Proteomes" id="UP000034175"/>
    </source>
</evidence>
<accession>A0A0G1RAT8</accession>
<protein>
    <submittedName>
        <fullName evidence="1">Uncharacterized protein</fullName>
    </submittedName>
</protein>
<evidence type="ECO:0000313" key="1">
    <source>
        <dbReference type="EMBL" id="KKU27123.1"/>
    </source>
</evidence>